<dbReference type="InterPro" id="IPR038081">
    <property type="entry name" value="CalX-like_sf"/>
</dbReference>
<dbReference type="EMBL" id="JAVRJZ010000008">
    <property type="protein sequence ID" value="KAK2719672.1"/>
    <property type="molecule type" value="Genomic_DNA"/>
</dbReference>
<feature type="transmembrane region" description="Helical" evidence="21">
    <location>
        <begin position="159"/>
        <end position="184"/>
    </location>
</feature>
<evidence type="ECO:0000256" key="6">
    <source>
        <dbReference type="ARBA" id="ARBA00022568"/>
    </source>
</evidence>
<evidence type="ECO:0000256" key="20">
    <source>
        <dbReference type="SAM" id="MobiDB-lite"/>
    </source>
</evidence>
<name>A0AA88IF05_ARTSF</name>
<keyword evidence="3" id="KW-0813">Transport</keyword>
<evidence type="ECO:0000256" key="13">
    <source>
        <dbReference type="ARBA" id="ARBA00022989"/>
    </source>
</evidence>
<keyword evidence="12" id="KW-0112">Calmodulin-binding</keyword>
<keyword evidence="5" id="KW-1003">Cell membrane</keyword>
<keyword evidence="15" id="KW-0406">Ion transport</keyword>
<feature type="compositionally biased region" description="Polar residues" evidence="20">
    <location>
        <begin position="520"/>
        <end position="533"/>
    </location>
</feature>
<evidence type="ECO:0000256" key="14">
    <source>
        <dbReference type="ARBA" id="ARBA00023053"/>
    </source>
</evidence>
<keyword evidence="14" id="KW-0915">Sodium</keyword>
<accession>A0AA88IF05</accession>
<dbReference type="GO" id="GO:0007154">
    <property type="term" value="P:cell communication"/>
    <property type="evidence" value="ECO:0007669"/>
    <property type="project" value="InterPro"/>
</dbReference>
<dbReference type="GO" id="GO:0030424">
    <property type="term" value="C:axon"/>
    <property type="evidence" value="ECO:0007669"/>
    <property type="project" value="TreeGrafter"/>
</dbReference>
<evidence type="ECO:0000256" key="19">
    <source>
        <dbReference type="ARBA" id="ARBA00033667"/>
    </source>
</evidence>
<dbReference type="InterPro" id="IPR032452">
    <property type="entry name" value="Na_Ca_Ex_C-exten"/>
</dbReference>
<dbReference type="Gene3D" id="1.20.1420.30">
    <property type="entry name" value="NCX, central ion-binding region"/>
    <property type="match status" value="1"/>
</dbReference>
<feature type="domain" description="Calx-beta" evidence="22">
    <location>
        <begin position="341"/>
        <end position="439"/>
    </location>
</feature>
<keyword evidence="24" id="KW-1185">Reference proteome</keyword>
<gene>
    <name evidence="23" type="ORF">QYM36_005227</name>
</gene>
<comment type="caution">
    <text evidence="23">The sequence shown here is derived from an EMBL/GenBank/DDBJ whole genome shotgun (WGS) entry which is preliminary data.</text>
</comment>
<evidence type="ECO:0000256" key="1">
    <source>
        <dbReference type="ARBA" id="ARBA00004651"/>
    </source>
</evidence>
<dbReference type="GO" id="GO:0098703">
    <property type="term" value="P:calcium ion import across plasma membrane"/>
    <property type="evidence" value="ECO:0007669"/>
    <property type="project" value="TreeGrafter"/>
</dbReference>
<dbReference type="GO" id="GO:0042383">
    <property type="term" value="C:sarcolemma"/>
    <property type="evidence" value="ECO:0007669"/>
    <property type="project" value="TreeGrafter"/>
</dbReference>
<dbReference type="PRINTS" id="PR01259">
    <property type="entry name" value="NACAEXCHNGR"/>
</dbReference>
<dbReference type="SUPFAM" id="SSF141072">
    <property type="entry name" value="CalX-like"/>
    <property type="match status" value="2"/>
</dbReference>
<dbReference type="Pfam" id="PF01699">
    <property type="entry name" value="Na_Ca_ex"/>
    <property type="match status" value="1"/>
</dbReference>
<comment type="catalytic activity">
    <reaction evidence="19">
        <text>Ca(2+)(in) + 3 Na(+)(out) = Ca(2+)(out) + 3 Na(+)(in)</text>
        <dbReference type="Rhea" id="RHEA:69955"/>
        <dbReference type="ChEBI" id="CHEBI:29101"/>
        <dbReference type="ChEBI" id="CHEBI:29108"/>
    </reaction>
</comment>
<keyword evidence="9" id="KW-0732">Signal</keyword>
<evidence type="ECO:0000256" key="4">
    <source>
        <dbReference type="ARBA" id="ARBA00022449"/>
    </source>
</evidence>
<feature type="transmembrane region" description="Helical" evidence="21">
    <location>
        <begin position="773"/>
        <end position="792"/>
    </location>
</feature>
<evidence type="ECO:0000256" key="12">
    <source>
        <dbReference type="ARBA" id="ARBA00022860"/>
    </source>
</evidence>
<evidence type="ECO:0000256" key="2">
    <source>
        <dbReference type="ARBA" id="ARBA00007489"/>
    </source>
</evidence>
<evidence type="ECO:0000256" key="11">
    <source>
        <dbReference type="ARBA" id="ARBA00022837"/>
    </source>
</evidence>
<dbReference type="GO" id="GO:0005432">
    <property type="term" value="F:calcium:sodium antiporter activity"/>
    <property type="evidence" value="ECO:0007669"/>
    <property type="project" value="InterPro"/>
</dbReference>
<proteinExistence type="inferred from homology"/>
<dbReference type="InterPro" id="IPR004836">
    <property type="entry name" value="Na_Ca_Ex"/>
</dbReference>
<keyword evidence="11" id="KW-0106">Calcium</keyword>
<evidence type="ECO:0000256" key="10">
    <source>
        <dbReference type="ARBA" id="ARBA00022737"/>
    </source>
</evidence>
<evidence type="ECO:0000313" key="23">
    <source>
        <dbReference type="EMBL" id="KAK2719672.1"/>
    </source>
</evidence>
<feature type="transmembrane region" description="Helical" evidence="21">
    <location>
        <begin position="127"/>
        <end position="147"/>
    </location>
</feature>
<keyword evidence="7 21" id="KW-0812">Transmembrane</keyword>
<feature type="region of interest" description="Disordered" evidence="20">
    <location>
        <begin position="489"/>
        <end position="545"/>
    </location>
</feature>
<evidence type="ECO:0000256" key="9">
    <source>
        <dbReference type="ARBA" id="ARBA00022729"/>
    </source>
</evidence>
<evidence type="ECO:0000256" key="18">
    <source>
        <dbReference type="ARBA" id="ARBA00023201"/>
    </source>
</evidence>
<dbReference type="InterPro" id="IPR003644">
    <property type="entry name" value="Calx_beta"/>
</dbReference>
<dbReference type="PANTHER" id="PTHR11878:SF65">
    <property type="entry name" value="NA_CA-EXCHANGE PROTEIN, ISOFORM G"/>
    <property type="match status" value="1"/>
</dbReference>
<keyword evidence="8" id="KW-0479">Metal-binding</keyword>
<dbReference type="InterPro" id="IPR051171">
    <property type="entry name" value="CaCA"/>
</dbReference>
<protein>
    <recommendedName>
        <fullName evidence="22">Calx-beta domain-containing protein</fullName>
    </recommendedName>
</protein>
<dbReference type="Pfam" id="PF16494">
    <property type="entry name" value="Na_Ca_ex_C"/>
    <property type="match status" value="1"/>
</dbReference>
<evidence type="ECO:0000256" key="3">
    <source>
        <dbReference type="ARBA" id="ARBA00022448"/>
    </source>
</evidence>
<sequence length="824" mass="93051">MRGKDSNSTSECKSGVLIPLWLPIEDLTNSETAVRAVVYILCLAYSFLGLDIICDKFMSSIQMITSVKREVQVKTGKEVKTVVVRVWNETVANLTLLTLGCSAPEILLSSIEIIGNDFEAGDLGPGSTLGSAAFNMFFIIGLCIFIVPSSEHRTIKHVSVFLVTAMWSIFAYFWMYVILCLNSYGEIELWEATVTFLFFPATVISAYFADRYVLIHDFLKKGYRVGRNEGVIVQTEASFESETNDHSFYNSFADEETQDFNEFRKTYVCIIRNLRKKYPHLDMPSLEIMACKQLIGCGTKSKVFKRILATKKLTTRTSFFKRLREESVTDLQDLGRVSSCTEAHNEDQGIQVCFEVGHYSIMENVGEFEVTVFCKGVSAECTVLVDFHTDDGTATAGVDYESKKGTLVFSNGEERKPIVLRIIDDDIFEDDKYFHVQLENVRTISFEYSYMACLKKRLSIIPEVCGYDNEEFEDDVGIVVDCKKTSKPDLLKNSGQHKKERRGSSAPTTPLQNHRRNDDSQFSNSFSRTQLRHSASDIKMPTEDQPDLIRQNIRLGTPSVATVLILDDDHSGIFSLTSREETVNESIGSFEVKIMRCGGAKNRIIVPYYTEEGTATPGVDYEHISGDIVFEEGELAKTVVILVKPTRSYEKDVFLNFIISDPYQQERDGLFKLSNSKIQTQYRLDGKPQLGEITRMQIRIKENREFKNHVDAILKRTNHSLKYGTELWFNQFKDSFILKEENEKLNMGKAVLRILNVPWKIFAAFVPPEEIDGGYLCFLVSIIAVGVITTIIGDIARHFGCCIGLQDSITAICLVSLGTSFPGK</sequence>
<keyword evidence="17" id="KW-0325">Glycoprotein</keyword>
<evidence type="ECO:0000256" key="16">
    <source>
        <dbReference type="ARBA" id="ARBA00023136"/>
    </source>
</evidence>
<keyword evidence="16 21" id="KW-0472">Membrane</keyword>
<keyword evidence="18" id="KW-0739">Sodium transport</keyword>
<organism evidence="23 24">
    <name type="scientific">Artemia franciscana</name>
    <name type="common">Brine shrimp</name>
    <name type="synonym">Artemia sanfranciscana</name>
    <dbReference type="NCBI Taxonomy" id="6661"/>
    <lineage>
        <taxon>Eukaryota</taxon>
        <taxon>Metazoa</taxon>
        <taxon>Ecdysozoa</taxon>
        <taxon>Arthropoda</taxon>
        <taxon>Crustacea</taxon>
        <taxon>Branchiopoda</taxon>
        <taxon>Anostraca</taxon>
        <taxon>Artemiidae</taxon>
        <taxon>Artemia</taxon>
    </lineage>
</organism>
<evidence type="ECO:0000256" key="15">
    <source>
        <dbReference type="ARBA" id="ARBA00023065"/>
    </source>
</evidence>
<dbReference type="GO" id="GO:0046872">
    <property type="term" value="F:metal ion binding"/>
    <property type="evidence" value="ECO:0007669"/>
    <property type="project" value="UniProtKB-KW"/>
</dbReference>
<dbReference type="Gene3D" id="2.60.40.2030">
    <property type="match status" value="2"/>
</dbReference>
<dbReference type="GO" id="GO:0098794">
    <property type="term" value="C:postsynapse"/>
    <property type="evidence" value="ECO:0007669"/>
    <property type="project" value="TreeGrafter"/>
</dbReference>
<keyword evidence="6" id="KW-0109">Calcium transport</keyword>
<dbReference type="PANTHER" id="PTHR11878">
    <property type="entry name" value="SODIUM/CALCIUM EXCHANGER"/>
    <property type="match status" value="1"/>
</dbReference>
<keyword evidence="13 21" id="KW-1133">Transmembrane helix</keyword>
<dbReference type="Pfam" id="PF03160">
    <property type="entry name" value="Calx-beta"/>
    <property type="match status" value="2"/>
</dbReference>
<evidence type="ECO:0000256" key="8">
    <source>
        <dbReference type="ARBA" id="ARBA00022723"/>
    </source>
</evidence>
<evidence type="ECO:0000313" key="24">
    <source>
        <dbReference type="Proteomes" id="UP001187531"/>
    </source>
</evidence>
<evidence type="ECO:0000259" key="22">
    <source>
        <dbReference type="SMART" id="SM00237"/>
    </source>
</evidence>
<dbReference type="AlphaFoldDB" id="A0AA88IF05"/>
<evidence type="ECO:0000256" key="17">
    <source>
        <dbReference type="ARBA" id="ARBA00023180"/>
    </source>
</evidence>
<keyword evidence="4" id="KW-0050">Antiport</keyword>
<comment type="similarity">
    <text evidence="2">Belongs to the Ca(2+):cation antiporter (CaCA) (TC 2.A.19) family. SLC8 subfamily.</text>
</comment>
<dbReference type="GO" id="GO:0005516">
    <property type="term" value="F:calmodulin binding"/>
    <property type="evidence" value="ECO:0007669"/>
    <property type="project" value="UniProtKB-KW"/>
</dbReference>
<feature type="transmembrane region" description="Helical" evidence="21">
    <location>
        <begin position="196"/>
        <end position="214"/>
    </location>
</feature>
<dbReference type="InterPro" id="IPR044880">
    <property type="entry name" value="NCX_ion-bd_dom_sf"/>
</dbReference>
<evidence type="ECO:0000256" key="21">
    <source>
        <dbReference type="SAM" id="Phobius"/>
    </source>
</evidence>
<evidence type="ECO:0000256" key="7">
    <source>
        <dbReference type="ARBA" id="ARBA00022692"/>
    </source>
</evidence>
<dbReference type="Proteomes" id="UP001187531">
    <property type="component" value="Unassembled WGS sequence"/>
</dbReference>
<dbReference type="SMART" id="SM00237">
    <property type="entry name" value="Calx_beta"/>
    <property type="match status" value="2"/>
</dbReference>
<feature type="domain" description="Calx-beta" evidence="22">
    <location>
        <begin position="561"/>
        <end position="656"/>
    </location>
</feature>
<reference evidence="23" key="1">
    <citation type="submission" date="2023-07" db="EMBL/GenBank/DDBJ databases">
        <title>Chromosome-level genome assembly of Artemia franciscana.</title>
        <authorList>
            <person name="Jo E."/>
        </authorList>
    </citation>
    <scope>NUCLEOTIDE SEQUENCE</scope>
    <source>
        <tissue evidence="23">Whole body</tissue>
    </source>
</reference>
<evidence type="ECO:0000256" key="5">
    <source>
        <dbReference type="ARBA" id="ARBA00022475"/>
    </source>
</evidence>
<comment type="subcellular location">
    <subcellularLocation>
        <location evidence="1">Cell membrane</location>
        <topology evidence="1">Multi-pass membrane protein</topology>
    </subcellularLocation>
</comment>
<dbReference type="InterPro" id="IPR004837">
    <property type="entry name" value="NaCa_Exmemb"/>
</dbReference>
<feature type="transmembrane region" description="Helical" evidence="21">
    <location>
        <begin position="36"/>
        <end position="54"/>
    </location>
</feature>
<keyword evidence="10" id="KW-0677">Repeat</keyword>